<dbReference type="STRING" id="177437.HRM2_28040"/>
<dbReference type="Gene3D" id="1.10.10.710">
    <property type="entry name" value="PSPTO_1197 like"/>
    <property type="match status" value="1"/>
</dbReference>
<organism evidence="2 3">
    <name type="scientific">Desulforapulum autotrophicum (strain ATCC 43914 / DSM 3382 / VKM B-1955 / HRM2)</name>
    <name type="common">Desulfobacterium autotrophicum</name>
    <dbReference type="NCBI Taxonomy" id="177437"/>
    <lineage>
        <taxon>Bacteria</taxon>
        <taxon>Pseudomonadati</taxon>
        <taxon>Thermodesulfobacteriota</taxon>
        <taxon>Desulfobacteria</taxon>
        <taxon>Desulfobacterales</taxon>
        <taxon>Desulfobacteraceae</taxon>
        <taxon>Desulforapulum</taxon>
    </lineage>
</organism>
<name>C0QJ80_DESAH</name>
<dbReference type="InterPro" id="IPR038627">
    <property type="entry name" value="YebG-like_sf"/>
</dbReference>
<evidence type="ECO:0000256" key="1">
    <source>
        <dbReference type="SAM" id="MobiDB-lite"/>
    </source>
</evidence>
<proteinExistence type="predicted"/>
<dbReference type="EMBL" id="CP001087">
    <property type="protein sequence ID" value="ACN15893.1"/>
    <property type="molecule type" value="Genomic_DNA"/>
</dbReference>
<gene>
    <name evidence="2" type="ordered locus">HRM2_28040</name>
</gene>
<dbReference type="InterPro" id="IPR009813">
    <property type="entry name" value="Uncharacterised_YebG"/>
</dbReference>
<evidence type="ECO:0000313" key="3">
    <source>
        <dbReference type="Proteomes" id="UP000000442"/>
    </source>
</evidence>
<dbReference type="HOGENOM" id="CLU_146554_1_0_7"/>
<dbReference type="AlphaFoldDB" id="C0QJ80"/>
<feature type="region of interest" description="Disordered" evidence="1">
    <location>
        <begin position="77"/>
        <end position="107"/>
    </location>
</feature>
<reference evidence="2 3" key="1">
    <citation type="journal article" date="2009" name="Environ. Microbiol.">
        <title>Genome sequence of Desulfobacterium autotrophicum HRM2, a marine sulfate reducer oxidizing organic carbon completely to carbon dioxide.</title>
        <authorList>
            <person name="Strittmatter A.W."/>
            <person name="Liesegang H."/>
            <person name="Rabus R."/>
            <person name="Decker I."/>
            <person name="Amann J."/>
            <person name="Andres S."/>
            <person name="Henne A."/>
            <person name="Fricke W.F."/>
            <person name="Martinez-Arias R."/>
            <person name="Bartels D."/>
            <person name="Goesmann A."/>
            <person name="Krause L."/>
            <person name="Puehler A."/>
            <person name="Klenk H.P."/>
            <person name="Richter M."/>
            <person name="Schuler M."/>
            <person name="Gloeckner F.O."/>
            <person name="Meyerdierks A."/>
            <person name="Gottschalk G."/>
            <person name="Amann R."/>
        </authorList>
    </citation>
    <scope>NUCLEOTIDE SEQUENCE [LARGE SCALE GENOMIC DNA]</scope>
    <source>
        <strain evidence="3">ATCC 43914 / DSM 3382 / HRM2</strain>
    </source>
</reference>
<accession>C0QJ80</accession>
<dbReference type="OrthoDB" id="6415307at2"/>
<protein>
    <recommendedName>
        <fullName evidence="4">YebG family protein</fullName>
    </recommendedName>
</protein>
<keyword evidence="3" id="KW-1185">Reference proteome</keyword>
<dbReference type="KEGG" id="dat:HRM2_28040"/>
<sequence>MAVVVQYIVVRNGVEKMTFATKKEADAHDKMLDIADNLSAFLKASKIKLSDDQNEEIALLLAQERDTVTALLRGVAPSTASAKKKATPAKSEAKPKTTKKTPPAATA</sequence>
<dbReference type="RefSeq" id="WP_015904656.1">
    <property type="nucleotide sequence ID" value="NC_012108.1"/>
</dbReference>
<dbReference type="Pfam" id="PF07130">
    <property type="entry name" value="YebG"/>
    <property type="match status" value="1"/>
</dbReference>
<dbReference type="Proteomes" id="UP000000442">
    <property type="component" value="Chromosome"/>
</dbReference>
<dbReference type="eggNOG" id="COG3141">
    <property type="taxonomic scope" value="Bacteria"/>
</dbReference>
<evidence type="ECO:0008006" key="4">
    <source>
        <dbReference type="Google" id="ProtNLM"/>
    </source>
</evidence>
<evidence type="ECO:0000313" key="2">
    <source>
        <dbReference type="EMBL" id="ACN15893.1"/>
    </source>
</evidence>